<proteinExistence type="predicted"/>
<dbReference type="Pfam" id="PF10708">
    <property type="entry name" value="DUF2510"/>
    <property type="match status" value="1"/>
</dbReference>
<keyword evidence="4" id="KW-1185">Reference proteome</keyword>
<feature type="domain" description="DUF2510" evidence="2">
    <location>
        <begin position="8"/>
        <end position="39"/>
    </location>
</feature>
<keyword evidence="1" id="KW-0472">Membrane</keyword>
<feature type="transmembrane region" description="Helical" evidence="1">
    <location>
        <begin position="50"/>
        <end position="72"/>
    </location>
</feature>
<gene>
    <name evidence="3" type="ORF">GCM10022287_22920</name>
</gene>
<keyword evidence="1" id="KW-0812">Transmembrane</keyword>
<sequence length="213" mass="23508">MVSNTTPPGWYPDPWNSSAQRFWDGGQWTDHVAARNGAAERPRLADGAPIYGLLIWLIAALPVISGVLVWFIRIDFAGYIDQLRRLESWDGTGPMPAFDPFSMFGPGYWVNMVVSIVLYAALIVLAALDRRRLLALGVERPFHWAWAFLGSIVYVIGRSVIVRRVAAPRGLAPMWVAIGVTVAVIISSVVWSAIYSAQMLNQLGDLVNTLPTT</sequence>
<dbReference type="EMBL" id="BAABBW010000003">
    <property type="protein sequence ID" value="GAA4176151.1"/>
    <property type="molecule type" value="Genomic_DNA"/>
</dbReference>
<protein>
    <recommendedName>
        <fullName evidence="2">DUF2510 domain-containing protein</fullName>
    </recommendedName>
</protein>
<name>A0ABP8A2C3_9MICO</name>
<evidence type="ECO:0000259" key="2">
    <source>
        <dbReference type="Pfam" id="PF10708"/>
    </source>
</evidence>
<organism evidence="3 4">
    <name type="scientific">Gryllotalpicola koreensis</name>
    <dbReference type="NCBI Taxonomy" id="993086"/>
    <lineage>
        <taxon>Bacteria</taxon>
        <taxon>Bacillati</taxon>
        <taxon>Actinomycetota</taxon>
        <taxon>Actinomycetes</taxon>
        <taxon>Micrococcales</taxon>
        <taxon>Microbacteriaceae</taxon>
        <taxon>Gryllotalpicola</taxon>
    </lineage>
</organism>
<accession>A0ABP8A2C3</accession>
<evidence type="ECO:0000256" key="1">
    <source>
        <dbReference type="SAM" id="Phobius"/>
    </source>
</evidence>
<reference evidence="4" key="1">
    <citation type="journal article" date="2019" name="Int. J. Syst. Evol. Microbiol.">
        <title>The Global Catalogue of Microorganisms (GCM) 10K type strain sequencing project: providing services to taxonomists for standard genome sequencing and annotation.</title>
        <authorList>
            <consortium name="The Broad Institute Genomics Platform"/>
            <consortium name="The Broad Institute Genome Sequencing Center for Infectious Disease"/>
            <person name="Wu L."/>
            <person name="Ma J."/>
        </authorList>
    </citation>
    <scope>NUCLEOTIDE SEQUENCE [LARGE SCALE GENOMIC DNA]</scope>
    <source>
        <strain evidence="4">JCM 17591</strain>
    </source>
</reference>
<dbReference type="Proteomes" id="UP001501079">
    <property type="component" value="Unassembled WGS sequence"/>
</dbReference>
<dbReference type="InterPro" id="IPR018929">
    <property type="entry name" value="DUF2510"/>
</dbReference>
<evidence type="ECO:0000313" key="3">
    <source>
        <dbReference type="EMBL" id="GAA4176151.1"/>
    </source>
</evidence>
<feature type="transmembrane region" description="Helical" evidence="1">
    <location>
        <begin position="108"/>
        <end position="129"/>
    </location>
</feature>
<keyword evidence="1" id="KW-1133">Transmembrane helix</keyword>
<feature type="transmembrane region" description="Helical" evidence="1">
    <location>
        <begin position="141"/>
        <end position="161"/>
    </location>
</feature>
<feature type="transmembrane region" description="Helical" evidence="1">
    <location>
        <begin position="173"/>
        <end position="194"/>
    </location>
</feature>
<comment type="caution">
    <text evidence="3">The sequence shown here is derived from an EMBL/GenBank/DDBJ whole genome shotgun (WGS) entry which is preliminary data.</text>
</comment>
<evidence type="ECO:0000313" key="4">
    <source>
        <dbReference type="Proteomes" id="UP001501079"/>
    </source>
</evidence>